<name>C6XX67_PEDHD</name>
<reference evidence="2 3" key="1">
    <citation type="journal article" date="2009" name="Stand. Genomic Sci.">
        <title>Complete genome sequence of Pedobacter heparinus type strain (HIM 762-3).</title>
        <authorList>
            <person name="Han C."/>
            <person name="Spring S."/>
            <person name="Lapidus A."/>
            <person name="Del Rio T.G."/>
            <person name="Tice H."/>
            <person name="Copeland A."/>
            <person name="Cheng J.F."/>
            <person name="Lucas S."/>
            <person name="Chen F."/>
            <person name="Nolan M."/>
            <person name="Bruce D."/>
            <person name="Goodwin L."/>
            <person name="Pitluck S."/>
            <person name="Ivanova N."/>
            <person name="Mavromatis K."/>
            <person name="Mikhailova N."/>
            <person name="Pati A."/>
            <person name="Chen A."/>
            <person name="Palaniappan K."/>
            <person name="Land M."/>
            <person name="Hauser L."/>
            <person name="Chang Y.J."/>
            <person name="Jeffries C.C."/>
            <person name="Saunders E."/>
            <person name="Chertkov O."/>
            <person name="Brettin T."/>
            <person name="Goker M."/>
            <person name="Rohde M."/>
            <person name="Bristow J."/>
            <person name="Eisen J.A."/>
            <person name="Markowitz V."/>
            <person name="Hugenholtz P."/>
            <person name="Kyrpides N.C."/>
            <person name="Klenk H.P."/>
            <person name="Detter J.C."/>
        </authorList>
    </citation>
    <scope>NUCLEOTIDE SEQUENCE [LARGE SCALE GENOMIC DNA]</scope>
    <source>
        <strain evidence="3">ATCC 13125 / DSM 2366 / CIP 104194 / JCM 7457 / NBRC 12017 / NCIMB 9290 / NRRL B-14731 / HIM 762-3</strain>
    </source>
</reference>
<sequence>MQFLDIHTHDESRDAGVESILSLSVTGYIPQIPLNGRFVSIGLHPWFATLEHLDADYNRLATLAKNPEVKLIGECGLDRLKGEKLENQLIILKKQMKLAEELGKPVILHCVRCFDELMALKKELKPTVPLIVHGFNKSEELGRQLMDKGFYLSVGKAILKPHSGAAALLKQTDVFFLETDDAGYGIEEIYRTAANLKNTTVEALKALIFASWKKIKLI</sequence>
<organism evidence="2 3">
    <name type="scientific">Pedobacter heparinus (strain ATCC 13125 / DSM 2366 / CIP 104194 / JCM 7457 / NBRC 12017 / NCIMB 9290 / NRRL B-14731 / HIM 762-3)</name>
    <dbReference type="NCBI Taxonomy" id="485917"/>
    <lineage>
        <taxon>Bacteria</taxon>
        <taxon>Pseudomonadati</taxon>
        <taxon>Bacteroidota</taxon>
        <taxon>Sphingobacteriia</taxon>
        <taxon>Sphingobacteriales</taxon>
        <taxon>Sphingobacteriaceae</taxon>
        <taxon>Pedobacter</taxon>
    </lineage>
</organism>
<feature type="binding site" evidence="1">
    <location>
        <position position="74"/>
    </location>
    <ligand>
        <name>a divalent metal cation</name>
        <dbReference type="ChEBI" id="CHEBI:60240"/>
        <label>1</label>
    </ligand>
</feature>
<dbReference type="KEGG" id="phe:Phep_4182"/>
<dbReference type="RefSeq" id="WP_015809981.1">
    <property type="nucleotide sequence ID" value="NC_013061.1"/>
</dbReference>
<dbReference type="InterPro" id="IPR032466">
    <property type="entry name" value="Metal_Hydrolase"/>
</dbReference>
<keyword evidence="1" id="KW-0479">Metal-binding</keyword>
<dbReference type="Proteomes" id="UP000000852">
    <property type="component" value="Chromosome"/>
</dbReference>
<dbReference type="SUPFAM" id="SSF51556">
    <property type="entry name" value="Metallo-dependent hydrolases"/>
    <property type="match status" value="1"/>
</dbReference>
<dbReference type="GO" id="GO:0016788">
    <property type="term" value="F:hydrolase activity, acting on ester bonds"/>
    <property type="evidence" value="ECO:0007669"/>
    <property type="project" value="InterPro"/>
</dbReference>
<keyword evidence="3" id="KW-1185">Reference proteome</keyword>
<dbReference type="PANTHER" id="PTHR46124">
    <property type="entry name" value="D-AMINOACYL-TRNA DEACYLASE"/>
    <property type="match status" value="1"/>
</dbReference>
<accession>C6XX67</accession>
<dbReference type="HOGENOM" id="CLU_031506_6_0_10"/>
<dbReference type="InterPro" id="IPR001130">
    <property type="entry name" value="TatD-like"/>
</dbReference>
<gene>
    <name evidence="2" type="ordered locus">Phep_4182</name>
</gene>
<dbReference type="GO" id="GO:0005829">
    <property type="term" value="C:cytosol"/>
    <property type="evidence" value="ECO:0007669"/>
    <property type="project" value="TreeGrafter"/>
</dbReference>
<protein>
    <submittedName>
        <fullName evidence="2">TatD-related deoxyribonuclease</fullName>
    </submittedName>
</protein>
<dbReference type="AlphaFoldDB" id="C6XX67"/>
<evidence type="ECO:0000256" key="1">
    <source>
        <dbReference type="PIRSR" id="PIRSR005902-1"/>
    </source>
</evidence>
<dbReference type="PIRSF" id="PIRSF005902">
    <property type="entry name" value="DNase_TatD"/>
    <property type="match status" value="1"/>
</dbReference>
<dbReference type="PANTHER" id="PTHR46124:SF3">
    <property type="entry name" value="HYDROLASE"/>
    <property type="match status" value="1"/>
</dbReference>
<dbReference type="OrthoDB" id="664222at2"/>
<feature type="binding site" evidence="1">
    <location>
        <position position="133"/>
    </location>
    <ligand>
        <name>a divalent metal cation</name>
        <dbReference type="ChEBI" id="CHEBI:60240"/>
        <label>2</label>
    </ligand>
</feature>
<feature type="binding site" evidence="1">
    <location>
        <position position="109"/>
    </location>
    <ligand>
        <name>a divalent metal cation</name>
        <dbReference type="ChEBI" id="CHEBI:60240"/>
        <label>2</label>
    </ligand>
</feature>
<dbReference type="STRING" id="485917.Phep_4182"/>
<dbReference type="Pfam" id="PF01026">
    <property type="entry name" value="TatD_DNase"/>
    <property type="match status" value="1"/>
</dbReference>
<evidence type="ECO:0000313" key="2">
    <source>
        <dbReference type="EMBL" id="ACU06373.1"/>
    </source>
</evidence>
<dbReference type="Gene3D" id="3.20.20.140">
    <property type="entry name" value="Metal-dependent hydrolases"/>
    <property type="match status" value="1"/>
</dbReference>
<proteinExistence type="predicted"/>
<dbReference type="eggNOG" id="COG0084">
    <property type="taxonomic scope" value="Bacteria"/>
</dbReference>
<feature type="binding site" evidence="1">
    <location>
        <position position="180"/>
    </location>
    <ligand>
        <name>a divalent metal cation</name>
        <dbReference type="ChEBI" id="CHEBI:60240"/>
        <label>1</label>
    </ligand>
</feature>
<dbReference type="GO" id="GO:0046872">
    <property type="term" value="F:metal ion binding"/>
    <property type="evidence" value="ECO:0007669"/>
    <property type="project" value="UniProtKB-KW"/>
</dbReference>
<dbReference type="EMBL" id="CP001681">
    <property type="protein sequence ID" value="ACU06373.1"/>
    <property type="molecule type" value="Genomic_DNA"/>
</dbReference>
<evidence type="ECO:0000313" key="3">
    <source>
        <dbReference type="Proteomes" id="UP000000852"/>
    </source>
</evidence>